<name>A0ABQ1JEL9_9PROT</name>
<proteinExistence type="predicted"/>
<evidence type="ECO:0000313" key="1">
    <source>
        <dbReference type="EMBL" id="GGB66578.1"/>
    </source>
</evidence>
<gene>
    <name evidence="1" type="ORF">GCM10011503_14200</name>
</gene>
<evidence type="ECO:0000313" key="2">
    <source>
        <dbReference type="Proteomes" id="UP000628854"/>
    </source>
</evidence>
<evidence type="ECO:0008006" key="3">
    <source>
        <dbReference type="Google" id="ProtNLM"/>
    </source>
</evidence>
<accession>A0ABQ1JEL9</accession>
<comment type="caution">
    <text evidence="1">The sequence shown here is derived from an EMBL/GenBank/DDBJ whole genome shotgun (WGS) entry which is preliminary data.</text>
</comment>
<protein>
    <recommendedName>
        <fullName evidence="3">Lipoprotein</fullName>
    </recommendedName>
</protein>
<dbReference type="Proteomes" id="UP000628854">
    <property type="component" value="Unassembled WGS sequence"/>
</dbReference>
<organism evidence="1 2">
    <name type="scientific">Henriciella pelagia</name>
    <dbReference type="NCBI Taxonomy" id="1977912"/>
    <lineage>
        <taxon>Bacteria</taxon>
        <taxon>Pseudomonadati</taxon>
        <taxon>Pseudomonadota</taxon>
        <taxon>Alphaproteobacteria</taxon>
        <taxon>Hyphomonadales</taxon>
        <taxon>Hyphomonadaceae</taxon>
        <taxon>Henriciella</taxon>
    </lineage>
</organism>
<dbReference type="EMBL" id="BMKF01000001">
    <property type="protein sequence ID" value="GGB66578.1"/>
    <property type="molecule type" value="Genomic_DNA"/>
</dbReference>
<reference evidence="2" key="1">
    <citation type="journal article" date="2019" name="Int. J. Syst. Evol. Microbiol.">
        <title>The Global Catalogue of Microorganisms (GCM) 10K type strain sequencing project: providing services to taxonomists for standard genome sequencing and annotation.</title>
        <authorList>
            <consortium name="The Broad Institute Genomics Platform"/>
            <consortium name="The Broad Institute Genome Sequencing Center for Infectious Disease"/>
            <person name="Wu L."/>
            <person name="Ma J."/>
        </authorList>
    </citation>
    <scope>NUCLEOTIDE SEQUENCE [LARGE SCALE GENOMIC DNA]</scope>
    <source>
        <strain evidence="2">CGMCC 1.15928</strain>
    </source>
</reference>
<keyword evidence="2" id="KW-1185">Reference proteome</keyword>
<dbReference type="RefSeq" id="WP_158084664.1">
    <property type="nucleotide sequence ID" value="NZ_BMKF01000001.1"/>
</dbReference>
<sequence length="244" mass="24952">MVPALLVSACDDGSTDAVATSAQPVEEVVIGASEFALLPCGGSGGSPCVLVLAGGKSLLFGAPAGVSNEVSPDRLAGLDRAFLFSLMPSDVEGLDEVRNHGWRAGRAAALTVAGPEGLGDMLEALNVAFEQPDALSFVEEGAPRGGFNAALLQPGVEVISNALAFDTGDLKVVGVAGAGSRTTYRVGYRDLGGDWHDLVLKPCAGPEPLAAEYEAAPRTETVIACDDETADLSWPLRTVTKISG</sequence>